<dbReference type="AlphaFoldDB" id="A0A5R9BCC4"/>
<dbReference type="EMBL" id="VAVZ01000011">
    <property type="protein sequence ID" value="TLP98274.1"/>
    <property type="molecule type" value="Genomic_DNA"/>
</dbReference>
<evidence type="ECO:0000256" key="1">
    <source>
        <dbReference type="SAM" id="Phobius"/>
    </source>
</evidence>
<organism evidence="2 3">
    <name type="scientific">Nesterenkonia salmonea</name>
    <dbReference type="NCBI Taxonomy" id="1804987"/>
    <lineage>
        <taxon>Bacteria</taxon>
        <taxon>Bacillati</taxon>
        <taxon>Actinomycetota</taxon>
        <taxon>Actinomycetes</taxon>
        <taxon>Micrococcales</taxon>
        <taxon>Micrococcaceae</taxon>
        <taxon>Nesterenkonia</taxon>
    </lineage>
</organism>
<evidence type="ECO:0000313" key="2">
    <source>
        <dbReference type="EMBL" id="TLP98274.1"/>
    </source>
</evidence>
<dbReference type="Proteomes" id="UP000310458">
    <property type="component" value="Unassembled WGS sequence"/>
</dbReference>
<name>A0A5R9BCC4_9MICC</name>
<keyword evidence="3" id="KW-1185">Reference proteome</keyword>
<dbReference type="RefSeq" id="WP_138252562.1">
    <property type="nucleotide sequence ID" value="NZ_VAVZ01000011.1"/>
</dbReference>
<proteinExistence type="predicted"/>
<evidence type="ECO:0000313" key="3">
    <source>
        <dbReference type="Proteomes" id="UP000310458"/>
    </source>
</evidence>
<keyword evidence="1" id="KW-1133">Transmembrane helix</keyword>
<comment type="caution">
    <text evidence="2">The sequence shown here is derived from an EMBL/GenBank/DDBJ whole genome shotgun (WGS) entry which is preliminary data.</text>
</comment>
<dbReference type="OrthoDB" id="4966572at2"/>
<accession>A0A5R9BCC4</accession>
<feature type="transmembrane region" description="Helical" evidence="1">
    <location>
        <begin position="44"/>
        <end position="66"/>
    </location>
</feature>
<gene>
    <name evidence="2" type="ORF">FEF26_05640</name>
</gene>
<feature type="transmembrane region" description="Helical" evidence="1">
    <location>
        <begin position="12"/>
        <end position="38"/>
    </location>
</feature>
<reference evidence="2 3" key="1">
    <citation type="submission" date="2019-05" db="EMBL/GenBank/DDBJ databases">
        <title>Nesterenkonia sp. GY074 isolated from the Southern Atlantic Ocean.</title>
        <authorList>
            <person name="Zhang G."/>
        </authorList>
    </citation>
    <scope>NUCLEOTIDE SEQUENCE [LARGE SCALE GENOMIC DNA]</scope>
    <source>
        <strain evidence="2 3">GY074</strain>
    </source>
</reference>
<keyword evidence="1" id="KW-0812">Transmembrane</keyword>
<keyword evidence="1" id="KW-0472">Membrane</keyword>
<sequence length="74" mass="8008">MFASTPGVLSRASLILGVIITGASFLSLITILGFYFAGTVPHSGLYWAALWGFPLGFVLMCVYLLINLGRRRAQ</sequence>
<protein>
    <submittedName>
        <fullName evidence="2">Uncharacterized protein</fullName>
    </submittedName>
</protein>